<dbReference type="InterPro" id="IPR017896">
    <property type="entry name" value="4Fe4S_Fe-S-bd"/>
</dbReference>
<sequence>MPTASEALAAQIDALLPQTQCTRCGYPDCAAYARAIAEEGTEINRCPPGGAQGIASLAALLHRPALPLDPACGGEGPRELAVIDPAQCIGCTLCIQACPVDAIAGVAKHMHSVIAQWCTGCALCLPPCPVDCIRMVPPTEPDEARRTGWNAWSPAQADEARQRYARHLEHHPRQPATDGPAVPSATSPSKTAAAPSADRKAALLKAALEKARQRQARPR</sequence>
<keyword evidence="9" id="KW-0408">Iron</keyword>
<accession>A0A0K6HZA9</accession>
<name>A0A0K6HZA9_9BURK</name>
<dbReference type="EMBL" id="CYHF01000004">
    <property type="protein sequence ID" value="CUA96143.1"/>
    <property type="molecule type" value="Genomic_DNA"/>
</dbReference>
<dbReference type="PROSITE" id="PS51656">
    <property type="entry name" value="4FE4S"/>
    <property type="match status" value="1"/>
</dbReference>
<keyword evidence="1" id="KW-0813">Transport</keyword>
<keyword evidence="4" id="KW-0997">Cell inner membrane</keyword>
<evidence type="ECO:0000256" key="1">
    <source>
        <dbReference type="ARBA" id="ARBA00022448"/>
    </source>
</evidence>
<dbReference type="PANTHER" id="PTHR42859">
    <property type="entry name" value="OXIDOREDUCTASE"/>
    <property type="match status" value="1"/>
</dbReference>
<keyword evidence="5" id="KW-0479">Metal-binding</keyword>
<reference evidence="16" key="1">
    <citation type="submission" date="2015-08" db="EMBL/GenBank/DDBJ databases">
        <authorList>
            <person name="Varghese N."/>
        </authorList>
    </citation>
    <scope>NUCLEOTIDE SEQUENCE [LARGE SCALE GENOMIC DNA]</scope>
    <source>
        <strain evidence="16">DSM 18181</strain>
    </source>
</reference>
<evidence type="ECO:0000256" key="10">
    <source>
        <dbReference type="ARBA" id="ARBA00023014"/>
    </source>
</evidence>
<dbReference type="InterPro" id="IPR050294">
    <property type="entry name" value="RnfB_subfamily"/>
</dbReference>
<keyword evidence="6" id="KW-0677">Repeat</keyword>
<keyword evidence="7" id="KW-1278">Translocase</keyword>
<evidence type="ECO:0000256" key="8">
    <source>
        <dbReference type="ARBA" id="ARBA00022982"/>
    </source>
</evidence>
<dbReference type="STRING" id="339866.GCA_001418255_01255"/>
<feature type="region of interest" description="Disordered" evidence="12">
    <location>
        <begin position="140"/>
        <end position="219"/>
    </location>
</feature>
<feature type="domain" description="4Fe-4S ferredoxin-type" evidence="13">
    <location>
        <begin position="79"/>
        <end position="108"/>
    </location>
</feature>
<dbReference type="RefSeq" id="WP_055450184.1">
    <property type="nucleotide sequence ID" value="NZ_CYHF01000004.1"/>
</dbReference>
<evidence type="ECO:0000313" key="15">
    <source>
        <dbReference type="EMBL" id="CUA96143.1"/>
    </source>
</evidence>
<keyword evidence="16" id="KW-1185">Reference proteome</keyword>
<gene>
    <name evidence="15" type="ORF">Ga0061069_10422</name>
</gene>
<dbReference type="InterPro" id="IPR007202">
    <property type="entry name" value="4Fe-4S_dom"/>
</dbReference>
<dbReference type="Pfam" id="PF04060">
    <property type="entry name" value="FeS"/>
    <property type="match status" value="1"/>
</dbReference>
<dbReference type="Gene3D" id="3.30.70.20">
    <property type="match status" value="1"/>
</dbReference>
<dbReference type="Gene3D" id="1.10.15.40">
    <property type="entry name" value="Electron transport complex subunit B, putative Fe-S cluster"/>
    <property type="match status" value="1"/>
</dbReference>
<feature type="compositionally biased region" description="Low complexity" evidence="12">
    <location>
        <begin position="180"/>
        <end position="196"/>
    </location>
</feature>
<evidence type="ECO:0000256" key="9">
    <source>
        <dbReference type="ARBA" id="ARBA00023004"/>
    </source>
</evidence>
<dbReference type="AlphaFoldDB" id="A0A0K6HZA9"/>
<dbReference type="PANTHER" id="PTHR42859:SF3">
    <property type="entry name" value="ION-TRANSLOCATING OXIDOREDUCTASE COMPLEX SUBUNIT B"/>
    <property type="match status" value="1"/>
</dbReference>
<feature type="domain" description="4Fe-4S ferredoxin-type" evidence="13">
    <location>
        <begin position="109"/>
        <end position="138"/>
    </location>
</feature>
<keyword evidence="8" id="KW-0249">Electron transport</keyword>
<dbReference type="GO" id="GO:0051539">
    <property type="term" value="F:4 iron, 4 sulfur cluster binding"/>
    <property type="evidence" value="ECO:0007669"/>
    <property type="project" value="UniProtKB-KW"/>
</dbReference>
<dbReference type="GO" id="GO:0009055">
    <property type="term" value="F:electron transfer activity"/>
    <property type="evidence" value="ECO:0007669"/>
    <property type="project" value="InterPro"/>
</dbReference>
<dbReference type="GO" id="GO:0046872">
    <property type="term" value="F:metal ion binding"/>
    <property type="evidence" value="ECO:0007669"/>
    <property type="project" value="UniProtKB-KW"/>
</dbReference>
<dbReference type="PROSITE" id="PS00198">
    <property type="entry name" value="4FE4S_FER_1"/>
    <property type="match status" value="2"/>
</dbReference>
<dbReference type="SUPFAM" id="SSF54862">
    <property type="entry name" value="4Fe-4S ferredoxins"/>
    <property type="match status" value="1"/>
</dbReference>
<evidence type="ECO:0000256" key="11">
    <source>
        <dbReference type="ARBA" id="ARBA00023136"/>
    </source>
</evidence>
<evidence type="ECO:0000256" key="3">
    <source>
        <dbReference type="ARBA" id="ARBA00022485"/>
    </source>
</evidence>
<dbReference type="PROSITE" id="PS51379">
    <property type="entry name" value="4FE4S_FER_2"/>
    <property type="match status" value="2"/>
</dbReference>
<evidence type="ECO:0000256" key="5">
    <source>
        <dbReference type="ARBA" id="ARBA00022723"/>
    </source>
</evidence>
<evidence type="ECO:0000256" key="12">
    <source>
        <dbReference type="SAM" id="MobiDB-lite"/>
    </source>
</evidence>
<keyword evidence="3" id="KW-0004">4Fe-4S</keyword>
<keyword evidence="10" id="KW-0411">Iron-sulfur</keyword>
<dbReference type="Proteomes" id="UP000183649">
    <property type="component" value="Unassembled WGS sequence"/>
</dbReference>
<dbReference type="InterPro" id="IPR017900">
    <property type="entry name" value="4Fe4S_Fe_S_CS"/>
</dbReference>
<feature type="domain" description="4Fe-4S" evidence="14">
    <location>
        <begin position="4"/>
        <end position="63"/>
    </location>
</feature>
<evidence type="ECO:0000259" key="13">
    <source>
        <dbReference type="PROSITE" id="PS51379"/>
    </source>
</evidence>
<protein>
    <submittedName>
        <fullName evidence="15">Electron transport complex, RnfABCDGE type, B subunit</fullName>
    </submittedName>
</protein>
<organism evidence="15 16">
    <name type="scientific">Thiomonas bhubaneswarensis</name>
    <dbReference type="NCBI Taxonomy" id="339866"/>
    <lineage>
        <taxon>Bacteria</taxon>
        <taxon>Pseudomonadati</taxon>
        <taxon>Pseudomonadota</taxon>
        <taxon>Betaproteobacteria</taxon>
        <taxon>Burkholderiales</taxon>
        <taxon>Thiomonas</taxon>
    </lineage>
</organism>
<dbReference type="OrthoDB" id="9789936at2"/>
<dbReference type="Pfam" id="PF14697">
    <property type="entry name" value="Fer4_21"/>
    <property type="match status" value="1"/>
</dbReference>
<dbReference type="NCBIfam" id="TIGR01944">
    <property type="entry name" value="rnfB"/>
    <property type="match status" value="1"/>
</dbReference>
<dbReference type="InterPro" id="IPR010207">
    <property type="entry name" value="Elect_transpt_cplx_RnfB/RsxB"/>
</dbReference>
<evidence type="ECO:0000256" key="6">
    <source>
        <dbReference type="ARBA" id="ARBA00022737"/>
    </source>
</evidence>
<evidence type="ECO:0000259" key="14">
    <source>
        <dbReference type="PROSITE" id="PS51656"/>
    </source>
</evidence>
<feature type="compositionally biased region" description="Basic and acidic residues" evidence="12">
    <location>
        <begin position="197"/>
        <end position="212"/>
    </location>
</feature>
<evidence type="ECO:0000256" key="4">
    <source>
        <dbReference type="ARBA" id="ARBA00022519"/>
    </source>
</evidence>
<keyword evidence="2" id="KW-1003">Cell membrane</keyword>
<evidence type="ECO:0000256" key="2">
    <source>
        <dbReference type="ARBA" id="ARBA00022475"/>
    </source>
</evidence>
<proteinExistence type="predicted"/>
<evidence type="ECO:0000256" key="7">
    <source>
        <dbReference type="ARBA" id="ARBA00022967"/>
    </source>
</evidence>
<keyword evidence="11" id="KW-0472">Membrane</keyword>
<evidence type="ECO:0000313" key="16">
    <source>
        <dbReference type="Proteomes" id="UP000183649"/>
    </source>
</evidence>